<organism evidence="1 2">
    <name type="scientific">Streptomyces pratens</name>
    <dbReference type="NCBI Taxonomy" id="887456"/>
    <lineage>
        <taxon>Bacteria</taxon>
        <taxon>Bacillati</taxon>
        <taxon>Actinomycetota</taxon>
        <taxon>Actinomycetes</taxon>
        <taxon>Kitasatosporales</taxon>
        <taxon>Streptomycetaceae</taxon>
        <taxon>Streptomyces</taxon>
    </lineage>
</organism>
<sequence length="136" mass="14904">MGTWGRSELEAVVEDATVDAYDEDEQRTGLFTTLEEYLDLPFTTAVLGVEVTVHGVDLTPDGRIVALCSRGRVRQAIGILELPLPSPAPEGVNGVSPARAKPRAWGRIEAYRHWAGRGRTPLTSRRTGSYERAERG</sequence>
<name>A0ABW1M1Z7_9ACTN</name>
<protein>
    <submittedName>
        <fullName evidence="1">Uncharacterized protein</fullName>
    </submittedName>
</protein>
<reference evidence="2" key="1">
    <citation type="journal article" date="2019" name="Int. J. Syst. Evol. Microbiol.">
        <title>The Global Catalogue of Microorganisms (GCM) 10K type strain sequencing project: providing services to taxonomists for standard genome sequencing and annotation.</title>
        <authorList>
            <consortium name="The Broad Institute Genomics Platform"/>
            <consortium name="The Broad Institute Genome Sequencing Center for Infectious Disease"/>
            <person name="Wu L."/>
            <person name="Ma J."/>
        </authorList>
    </citation>
    <scope>NUCLEOTIDE SEQUENCE [LARGE SCALE GENOMIC DNA]</scope>
    <source>
        <strain evidence="2">JCM 12763</strain>
    </source>
</reference>
<dbReference type="EMBL" id="JBHSPT010000047">
    <property type="protein sequence ID" value="MFC6057700.1"/>
    <property type="molecule type" value="Genomic_DNA"/>
</dbReference>
<proteinExistence type="predicted"/>
<evidence type="ECO:0000313" key="1">
    <source>
        <dbReference type="EMBL" id="MFC6057700.1"/>
    </source>
</evidence>
<keyword evidence="2" id="KW-1185">Reference proteome</keyword>
<dbReference type="Proteomes" id="UP001596242">
    <property type="component" value="Unassembled WGS sequence"/>
</dbReference>
<accession>A0ABW1M1Z7</accession>
<gene>
    <name evidence="1" type="ORF">ACFP50_20270</name>
</gene>
<evidence type="ECO:0000313" key="2">
    <source>
        <dbReference type="Proteomes" id="UP001596242"/>
    </source>
</evidence>
<dbReference type="RefSeq" id="WP_386399741.1">
    <property type="nucleotide sequence ID" value="NZ_JBHSPT010000047.1"/>
</dbReference>
<comment type="caution">
    <text evidence="1">The sequence shown here is derived from an EMBL/GenBank/DDBJ whole genome shotgun (WGS) entry which is preliminary data.</text>
</comment>